<comment type="function">
    <text evidence="6">Subunit of the oligosaccharyl transferase (OST) complex that catalyzes the initial transfer of a defined glycan (Glc(3)Man(9)GlcNAc(2) in eukaryotes) from the lipid carrier dolichol-pyrophosphate to an asparagine residue within an Asn-X-Ser/Thr consensus motif in nascent polypeptide chains, the first step in protein N-glycosylation. N-glycosylation occurs cotranslationally and the complex associates with the Sec61 complex at the channel-forming translocon complex that mediates protein translocation across the endoplasmic reticulum (ER). All subunits are required for a maximal enzyme activity.</text>
</comment>
<comment type="caution">
    <text evidence="7">The sequence shown here is derived from an EMBL/GenBank/DDBJ whole genome shotgun (WGS) entry which is preliminary data.</text>
</comment>
<dbReference type="InterPro" id="IPR007915">
    <property type="entry name" value="TMEM258/Ost5"/>
</dbReference>
<sequence length="74" mass="8005">MDTKDLLDFSPPIPSILFPTLAFLFFLAGFVLTSAFSFIPAKVSMIKELLFAIPASILLGFGSVFLSLSVGIYV</sequence>
<reference evidence="7" key="1">
    <citation type="submission" date="2021-06" db="EMBL/GenBank/DDBJ databases">
        <authorList>
            <person name="Kallberg Y."/>
            <person name="Tangrot J."/>
            <person name="Rosling A."/>
        </authorList>
    </citation>
    <scope>NUCLEOTIDE SEQUENCE</scope>
    <source>
        <strain evidence="7">AZ414A</strain>
    </source>
</reference>
<keyword evidence="5 6" id="KW-0472">Membrane</keyword>
<comment type="subcellular location">
    <subcellularLocation>
        <location evidence="1 6">Membrane</location>
        <topology evidence="1 6">Multi-pass membrane protein</topology>
    </subcellularLocation>
</comment>
<protein>
    <recommendedName>
        <fullName evidence="6">Dolichyl-diphosphooligosaccharide-protein glycosyltransferase subunit OST5</fullName>
    </recommendedName>
</protein>
<evidence type="ECO:0000256" key="2">
    <source>
        <dbReference type="ARBA" id="ARBA00009825"/>
    </source>
</evidence>
<comment type="subunit">
    <text evidence="6">Component of the oligosaccharyltransferase (OST) complex.</text>
</comment>
<evidence type="ECO:0000256" key="6">
    <source>
        <dbReference type="RuleBase" id="RU367008"/>
    </source>
</evidence>
<proteinExistence type="inferred from homology"/>
<keyword evidence="4 6" id="KW-1133">Transmembrane helix</keyword>
<dbReference type="GO" id="GO:0006487">
    <property type="term" value="P:protein N-linked glycosylation"/>
    <property type="evidence" value="ECO:0007669"/>
    <property type="project" value="UniProtKB-UniRule"/>
</dbReference>
<comment type="similarity">
    <text evidence="2 6">Belongs to the OST5 family.</text>
</comment>
<name>A0A9N8UZ12_9GLOM</name>
<evidence type="ECO:0000256" key="3">
    <source>
        <dbReference type="ARBA" id="ARBA00022692"/>
    </source>
</evidence>
<dbReference type="AlphaFoldDB" id="A0A9N8UZ12"/>
<evidence type="ECO:0000256" key="4">
    <source>
        <dbReference type="ARBA" id="ARBA00022989"/>
    </source>
</evidence>
<dbReference type="PANTHER" id="PTHR13636">
    <property type="entry name" value="TRANSMEMBRANE PROTEIN 258"/>
    <property type="match status" value="1"/>
</dbReference>
<keyword evidence="3 6" id="KW-0812">Transmembrane</keyword>
<evidence type="ECO:0000256" key="1">
    <source>
        <dbReference type="ARBA" id="ARBA00004141"/>
    </source>
</evidence>
<evidence type="ECO:0000313" key="7">
    <source>
        <dbReference type="EMBL" id="CAG8435283.1"/>
    </source>
</evidence>
<dbReference type="Pfam" id="PF05251">
    <property type="entry name" value="Ost5"/>
    <property type="match status" value="1"/>
</dbReference>
<organism evidence="7 8">
    <name type="scientific">Diversispora eburnea</name>
    <dbReference type="NCBI Taxonomy" id="1213867"/>
    <lineage>
        <taxon>Eukaryota</taxon>
        <taxon>Fungi</taxon>
        <taxon>Fungi incertae sedis</taxon>
        <taxon>Mucoromycota</taxon>
        <taxon>Glomeromycotina</taxon>
        <taxon>Glomeromycetes</taxon>
        <taxon>Diversisporales</taxon>
        <taxon>Diversisporaceae</taxon>
        <taxon>Diversispora</taxon>
    </lineage>
</organism>
<evidence type="ECO:0000313" key="8">
    <source>
        <dbReference type="Proteomes" id="UP000789706"/>
    </source>
</evidence>
<dbReference type="EMBL" id="CAJVPK010000031">
    <property type="protein sequence ID" value="CAG8435283.1"/>
    <property type="molecule type" value="Genomic_DNA"/>
</dbReference>
<dbReference type="GO" id="GO:0008250">
    <property type="term" value="C:oligosaccharyltransferase complex"/>
    <property type="evidence" value="ECO:0007669"/>
    <property type="project" value="UniProtKB-UniRule"/>
</dbReference>
<dbReference type="Proteomes" id="UP000789706">
    <property type="component" value="Unassembled WGS sequence"/>
</dbReference>
<feature type="transmembrane region" description="Helical" evidence="6">
    <location>
        <begin position="51"/>
        <end position="73"/>
    </location>
</feature>
<keyword evidence="8" id="KW-1185">Reference proteome</keyword>
<accession>A0A9N8UZ12</accession>
<gene>
    <name evidence="7" type="ORF">DEBURN_LOCUS845</name>
</gene>
<evidence type="ECO:0000256" key="5">
    <source>
        <dbReference type="ARBA" id="ARBA00023136"/>
    </source>
</evidence>
<feature type="transmembrane region" description="Helical" evidence="6">
    <location>
        <begin position="16"/>
        <end position="39"/>
    </location>
</feature>